<proteinExistence type="predicted"/>
<dbReference type="Proteomes" id="UP001482620">
    <property type="component" value="Unassembled WGS sequence"/>
</dbReference>
<protein>
    <submittedName>
        <fullName evidence="1">Uncharacterized protein</fullName>
    </submittedName>
</protein>
<reference evidence="1 2" key="1">
    <citation type="submission" date="2021-06" db="EMBL/GenBank/DDBJ databases">
        <authorList>
            <person name="Palmer J.M."/>
        </authorList>
    </citation>
    <scope>NUCLEOTIDE SEQUENCE [LARGE SCALE GENOMIC DNA]</scope>
    <source>
        <strain evidence="2">if_2019</strain>
        <tissue evidence="1">Muscle</tissue>
    </source>
</reference>
<organism evidence="1 2">
    <name type="scientific">Ilyodon furcidens</name>
    <name type="common">goldbreast splitfin</name>
    <dbReference type="NCBI Taxonomy" id="33524"/>
    <lineage>
        <taxon>Eukaryota</taxon>
        <taxon>Metazoa</taxon>
        <taxon>Chordata</taxon>
        <taxon>Craniata</taxon>
        <taxon>Vertebrata</taxon>
        <taxon>Euteleostomi</taxon>
        <taxon>Actinopterygii</taxon>
        <taxon>Neopterygii</taxon>
        <taxon>Teleostei</taxon>
        <taxon>Neoteleostei</taxon>
        <taxon>Acanthomorphata</taxon>
        <taxon>Ovalentaria</taxon>
        <taxon>Atherinomorphae</taxon>
        <taxon>Cyprinodontiformes</taxon>
        <taxon>Goodeidae</taxon>
        <taxon>Ilyodon</taxon>
    </lineage>
</organism>
<gene>
    <name evidence="1" type="ORF">ILYODFUR_026422</name>
</gene>
<keyword evidence="2" id="KW-1185">Reference proteome</keyword>
<comment type="caution">
    <text evidence="1">The sequence shown here is derived from an EMBL/GenBank/DDBJ whole genome shotgun (WGS) entry which is preliminary data.</text>
</comment>
<name>A0ABV0V7Y6_9TELE</name>
<evidence type="ECO:0000313" key="2">
    <source>
        <dbReference type="Proteomes" id="UP001482620"/>
    </source>
</evidence>
<accession>A0ABV0V7Y6</accession>
<evidence type="ECO:0000313" key="1">
    <source>
        <dbReference type="EMBL" id="MEQ2252882.1"/>
    </source>
</evidence>
<sequence length="112" mass="11870">MVVGARRADLSISGPGKQPPGILMICPGFSDVWEWLDLLRRRQLPAGPVGSSLQLLGASALWMLGGSPGTLSCSSLGEELLLFSYDGSPGVPVLWGAFGCLWLRSPPYLSQV</sequence>
<dbReference type="EMBL" id="JAHRIQ010096028">
    <property type="protein sequence ID" value="MEQ2252882.1"/>
    <property type="molecule type" value="Genomic_DNA"/>
</dbReference>